<dbReference type="GO" id="GO:0048038">
    <property type="term" value="F:quinone binding"/>
    <property type="evidence" value="ECO:0007669"/>
    <property type="project" value="TreeGrafter"/>
</dbReference>
<proteinExistence type="inferred from homology"/>
<dbReference type="Pfam" id="PF00106">
    <property type="entry name" value="adh_short"/>
    <property type="match status" value="1"/>
</dbReference>
<dbReference type="GeneID" id="34583663"/>
<sequence length="629" mass="68850">MVANAGIIIPKSMMDTDLDDFSLILNVNVKGTFICYREAARQMIAQGTGGRIIGAASLAAHRPSHGSTPYAASKWAVRGLTQSMAYDLAEYDINVNGLDPRLIFSAGTFLADVDPKPIMWEQIDEVMGKEQGLAKGEAFARSVEARCALKRPSVPDDIAALVSFLAGPGSRNITGQALIVDGAEHKDGTEHGARMITIATVFSILGASTEAFDLYLLIYYHFRENDGKSDAAYPQVVHGAINCARLARTALQMQISLAMFGDVRGMLLSRYGRQSMAGTITWKYLERVRSQYVCMRGRDQTIEPLESVEEQAYWAVSALVLSRDYLGKECGVAPDYCMKSWNGSIMDHLYETQDQLDRNLSWASKQLSMSRVDHYAQVLACLVLEECAVNGANCPIGPDHTESENHQGFPCDLKGLAVAILPFILRTEIIVEAIEAVWWPSTPLPSFLFHQAIRLMRRKIEKSPAFYERTIQSVVARLSPTFEAGLSEPCLIPNSTLKRIGMRVVGLLPLPTTVVPEKIEEPRNALKIPQPTSACSESPEVGRFFLNSRSLTLAQSCTSSNSSDYGRFRRTTSRLRSNTAASTTTQQTASSGRMSLQSSLGFSRVTGLPSNPSLTNSDDAVSLDVSMSG</sequence>
<reference evidence="4 5" key="1">
    <citation type="submission" date="2016-03" db="EMBL/GenBank/DDBJ databases">
        <title>The draft genome sequence of Fonsecaea nubica causative agent of cutaneous subcutaneous infection in human host.</title>
        <authorList>
            <person name="Costa F."/>
            <person name="Sybren D.H."/>
            <person name="Raittz R.T."/>
            <person name="Weiss V.A."/>
            <person name="Leao A.C."/>
            <person name="Gomes R."/>
            <person name="De Souza E.M."/>
            <person name="Pedrosa F.O."/>
            <person name="Steffens M.B."/>
            <person name="Bombassaro A."/>
            <person name="Tadra-Sfeir M.Z."/>
            <person name="Moreno L.F."/>
            <person name="Najafzadeh M.J."/>
            <person name="Felipe M.S."/>
            <person name="Teixeira M."/>
            <person name="Sun J."/>
            <person name="Xi L."/>
            <person name="Castro M.A."/>
            <person name="Vicente V.A."/>
        </authorList>
    </citation>
    <scope>NUCLEOTIDE SEQUENCE [LARGE SCALE GENOMIC DNA]</scope>
    <source>
        <strain evidence="4 5">CBS 269.64</strain>
    </source>
</reference>
<dbReference type="PROSITE" id="PS00061">
    <property type="entry name" value="ADH_SHORT"/>
    <property type="match status" value="1"/>
</dbReference>
<evidence type="ECO:0000313" key="4">
    <source>
        <dbReference type="EMBL" id="OAL40500.1"/>
    </source>
</evidence>
<gene>
    <name evidence="4" type="ORF">AYO20_00236</name>
</gene>
<dbReference type="OrthoDB" id="10267115at2759"/>
<dbReference type="EMBL" id="LVCJ01000001">
    <property type="protein sequence ID" value="OAL40500.1"/>
    <property type="molecule type" value="Genomic_DNA"/>
</dbReference>
<dbReference type="PANTHER" id="PTHR42760:SF121">
    <property type="entry name" value="3-OXOACYL-(ACYL-CARRIER-PROTEIN) REDUCTASE"/>
    <property type="match status" value="1"/>
</dbReference>
<keyword evidence="2" id="KW-0521">NADP</keyword>
<dbReference type="GO" id="GO:0006633">
    <property type="term" value="P:fatty acid biosynthetic process"/>
    <property type="evidence" value="ECO:0007669"/>
    <property type="project" value="TreeGrafter"/>
</dbReference>
<comment type="caution">
    <text evidence="4">The sequence shown here is derived from an EMBL/GenBank/DDBJ whole genome shotgun (WGS) entry which is preliminary data.</text>
</comment>
<name>A0A178DE69_9EURO</name>
<feature type="compositionally biased region" description="Polar residues" evidence="3">
    <location>
        <begin position="608"/>
        <end position="629"/>
    </location>
</feature>
<evidence type="ECO:0000313" key="5">
    <source>
        <dbReference type="Proteomes" id="UP000185904"/>
    </source>
</evidence>
<dbReference type="RefSeq" id="XP_022505512.1">
    <property type="nucleotide sequence ID" value="XM_022638547.1"/>
</dbReference>
<dbReference type="GO" id="GO:0016616">
    <property type="term" value="F:oxidoreductase activity, acting on the CH-OH group of donors, NAD or NADP as acceptor"/>
    <property type="evidence" value="ECO:0007669"/>
    <property type="project" value="TreeGrafter"/>
</dbReference>
<accession>A0A178DE69</accession>
<evidence type="ECO:0000256" key="2">
    <source>
        <dbReference type="ARBA" id="ARBA00022857"/>
    </source>
</evidence>
<keyword evidence="5" id="KW-1185">Reference proteome</keyword>
<feature type="compositionally biased region" description="Low complexity" evidence="3">
    <location>
        <begin position="579"/>
        <end position="591"/>
    </location>
</feature>
<dbReference type="AlphaFoldDB" id="A0A178DE69"/>
<dbReference type="InterPro" id="IPR020904">
    <property type="entry name" value="Sc_DH/Rdtase_CS"/>
</dbReference>
<organism evidence="4 5">
    <name type="scientific">Fonsecaea nubica</name>
    <dbReference type="NCBI Taxonomy" id="856822"/>
    <lineage>
        <taxon>Eukaryota</taxon>
        <taxon>Fungi</taxon>
        <taxon>Dikarya</taxon>
        <taxon>Ascomycota</taxon>
        <taxon>Pezizomycotina</taxon>
        <taxon>Eurotiomycetes</taxon>
        <taxon>Chaetothyriomycetidae</taxon>
        <taxon>Chaetothyriales</taxon>
        <taxon>Herpotrichiellaceae</taxon>
        <taxon>Fonsecaea</taxon>
    </lineage>
</organism>
<comment type="similarity">
    <text evidence="1">Belongs to the short-chain dehydrogenases/reductases (SDR) family.</text>
</comment>
<dbReference type="InterPro" id="IPR036291">
    <property type="entry name" value="NAD(P)-bd_dom_sf"/>
</dbReference>
<dbReference type="SUPFAM" id="SSF51735">
    <property type="entry name" value="NAD(P)-binding Rossmann-fold domains"/>
    <property type="match status" value="1"/>
</dbReference>
<evidence type="ECO:0000256" key="1">
    <source>
        <dbReference type="ARBA" id="ARBA00006484"/>
    </source>
</evidence>
<feature type="region of interest" description="Disordered" evidence="3">
    <location>
        <begin position="557"/>
        <end position="629"/>
    </location>
</feature>
<dbReference type="PANTHER" id="PTHR42760">
    <property type="entry name" value="SHORT-CHAIN DEHYDROGENASES/REDUCTASES FAMILY MEMBER"/>
    <property type="match status" value="1"/>
</dbReference>
<dbReference type="Gene3D" id="3.40.50.720">
    <property type="entry name" value="NAD(P)-binding Rossmann-like Domain"/>
    <property type="match status" value="1"/>
</dbReference>
<dbReference type="InterPro" id="IPR002347">
    <property type="entry name" value="SDR_fam"/>
</dbReference>
<dbReference type="Proteomes" id="UP000185904">
    <property type="component" value="Unassembled WGS sequence"/>
</dbReference>
<feature type="compositionally biased region" description="Polar residues" evidence="3">
    <location>
        <begin position="592"/>
        <end position="601"/>
    </location>
</feature>
<protein>
    <submittedName>
        <fullName evidence="4">Uncharacterized protein</fullName>
    </submittedName>
</protein>
<evidence type="ECO:0000256" key="3">
    <source>
        <dbReference type="SAM" id="MobiDB-lite"/>
    </source>
</evidence>
<dbReference type="PRINTS" id="PR00081">
    <property type="entry name" value="GDHRDH"/>
</dbReference>